<evidence type="ECO:0000313" key="7">
    <source>
        <dbReference type="EMBL" id="MEQ2214093.1"/>
    </source>
</evidence>
<gene>
    <name evidence="7" type="ORF">XENOCAPTIV_019728</name>
</gene>
<comment type="caution">
    <text evidence="7">The sequence shown here is derived from an EMBL/GenBank/DDBJ whole genome shotgun (WGS) entry which is preliminary data.</text>
</comment>
<proteinExistence type="predicted"/>
<evidence type="ECO:0000256" key="5">
    <source>
        <dbReference type="SAM" id="MobiDB-lite"/>
    </source>
</evidence>
<dbReference type="PANTHER" id="PTHR23180:SF415">
    <property type="entry name" value="ARF-GAP WITH COILED-COIL, ANK REPEAT AND PH DOMAIN-CONTAINING PROTEIN"/>
    <property type="match status" value="1"/>
</dbReference>
<dbReference type="SUPFAM" id="SSF103657">
    <property type="entry name" value="BAR/IMD domain-like"/>
    <property type="match status" value="1"/>
</dbReference>
<evidence type="ECO:0000256" key="3">
    <source>
        <dbReference type="ARBA" id="ARBA00022833"/>
    </source>
</evidence>
<comment type="activity regulation">
    <text evidence="4">GAP activity stimulated by phosphatidylinositol 4,5-bisphosphate (PIP2) and phosphatidic acid.</text>
</comment>
<evidence type="ECO:0000259" key="6">
    <source>
        <dbReference type="Pfam" id="PF16746"/>
    </source>
</evidence>
<accession>A0ABV0S2U4</accession>
<dbReference type="SUPFAM" id="SSF50729">
    <property type="entry name" value="PH domain-like"/>
    <property type="match status" value="1"/>
</dbReference>
<evidence type="ECO:0000256" key="1">
    <source>
        <dbReference type="ARBA" id="ARBA00022723"/>
    </source>
</evidence>
<organism evidence="7 8">
    <name type="scientific">Xenoophorus captivus</name>
    <dbReference type="NCBI Taxonomy" id="1517983"/>
    <lineage>
        <taxon>Eukaryota</taxon>
        <taxon>Metazoa</taxon>
        <taxon>Chordata</taxon>
        <taxon>Craniata</taxon>
        <taxon>Vertebrata</taxon>
        <taxon>Euteleostomi</taxon>
        <taxon>Actinopterygii</taxon>
        <taxon>Neopterygii</taxon>
        <taxon>Teleostei</taxon>
        <taxon>Neoteleostei</taxon>
        <taxon>Acanthomorphata</taxon>
        <taxon>Ovalentaria</taxon>
        <taxon>Atherinomorphae</taxon>
        <taxon>Cyprinodontiformes</taxon>
        <taxon>Goodeidae</taxon>
        <taxon>Xenoophorus</taxon>
    </lineage>
</organism>
<keyword evidence="4" id="KW-0343">GTPase activation</keyword>
<dbReference type="InterPro" id="IPR045258">
    <property type="entry name" value="ACAP1/2/3-like"/>
</dbReference>
<dbReference type="Pfam" id="PF16746">
    <property type="entry name" value="BAR_3"/>
    <property type="match status" value="1"/>
</dbReference>
<keyword evidence="4" id="KW-0040">ANK repeat</keyword>
<protein>
    <recommendedName>
        <fullName evidence="4">Arf-GAP with coiled-coil, ANK repeat and PH domain-containing protein</fullName>
        <shortName evidence="4">Cnt-b</shortName>
    </recommendedName>
    <alternativeName>
        <fullName evidence="4">Centaurin-beta</fullName>
    </alternativeName>
</protein>
<feature type="region of interest" description="Disordered" evidence="5">
    <location>
        <begin position="309"/>
        <end position="401"/>
    </location>
</feature>
<dbReference type="InterPro" id="IPR037278">
    <property type="entry name" value="ARFGAP/RecO"/>
</dbReference>
<keyword evidence="4" id="KW-0677">Repeat</keyword>
<keyword evidence="4" id="KW-0967">Endosome</keyword>
<evidence type="ECO:0000313" key="8">
    <source>
        <dbReference type="Proteomes" id="UP001434883"/>
    </source>
</evidence>
<keyword evidence="8" id="KW-1185">Reference proteome</keyword>
<dbReference type="SUPFAM" id="SSF57863">
    <property type="entry name" value="ArfGap/RecO-like zinc finger"/>
    <property type="match status" value="1"/>
</dbReference>
<dbReference type="InterPro" id="IPR038508">
    <property type="entry name" value="ArfGAP_dom_sf"/>
</dbReference>
<name>A0ABV0S2U4_9TELE</name>
<reference evidence="7 8" key="1">
    <citation type="submission" date="2021-06" db="EMBL/GenBank/DDBJ databases">
        <authorList>
            <person name="Palmer J.M."/>
        </authorList>
    </citation>
    <scope>NUCLEOTIDE SEQUENCE [LARGE SCALE GENOMIC DNA]</scope>
    <source>
        <strain evidence="7 8">XC_2019</strain>
        <tissue evidence="7">Muscle</tissue>
    </source>
</reference>
<dbReference type="Gene3D" id="1.20.1270.60">
    <property type="entry name" value="Arfaptin homology (AH) domain/BAR domain"/>
    <property type="match status" value="1"/>
</dbReference>
<comment type="subcellular location">
    <subcellularLocation>
        <location evidence="4">Endosome membrane</location>
        <topology evidence="4">Peripheral membrane protein</topology>
    </subcellularLocation>
</comment>
<dbReference type="PANTHER" id="PTHR23180">
    <property type="entry name" value="CENTAURIN/ARF"/>
    <property type="match status" value="1"/>
</dbReference>
<feature type="non-terminal residue" evidence="7">
    <location>
        <position position="1"/>
    </location>
</feature>
<dbReference type="InterPro" id="IPR027267">
    <property type="entry name" value="AH/BAR_dom_sf"/>
</dbReference>
<dbReference type="EMBL" id="JAHRIN010067224">
    <property type="protein sequence ID" value="MEQ2214093.1"/>
    <property type="molecule type" value="Genomic_DNA"/>
</dbReference>
<feature type="compositionally biased region" description="Acidic residues" evidence="5">
    <location>
        <begin position="370"/>
        <end position="394"/>
    </location>
</feature>
<keyword evidence="1 4" id="KW-0479">Metal-binding</keyword>
<comment type="domain">
    <text evidence="4">PH domain binds phospholipids including phosphatidic acid, phosphatidylinositol 3-phosphate, phosphatidylinositol 3,5-bisphosphate (PIP2) and phosphatidylinositol 3,4,5-trisphosphate (PIP3). May mediate protein binding to PIP2 or PIP3 containing membranes.</text>
</comment>
<dbReference type="Gene3D" id="1.10.220.150">
    <property type="entry name" value="Arf GTPase activating protein"/>
    <property type="match status" value="1"/>
</dbReference>
<keyword evidence="2 4" id="KW-0863">Zinc-finger</keyword>
<dbReference type="InterPro" id="IPR004148">
    <property type="entry name" value="BAR_dom"/>
</dbReference>
<evidence type="ECO:0000256" key="4">
    <source>
        <dbReference type="RuleBase" id="RU369028"/>
    </source>
</evidence>
<comment type="domain">
    <text evidence="4">The BAR domain mediates homodimerization, it can neither bind membrane nor impart curvature, but instead requires the neighboring PH domain to achieve these functions.</text>
</comment>
<feature type="domain" description="BAR" evidence="6">
    <location>
        <begin position="2"/>
        <end position="135"/>
    </location>
</feature>
<comment type="function">
    <text evidence="4">GTPase-activating protein for the ADP ribosylation factor family.</text>
</comment>
<evidence type="ECO:0000256" key="2">
    <source>
        <dbReference type="ARBA" id="ARBA00022771"/>
    </source>
</evidence>
<keyword evidence="3 4" id="KW-0862">Zinc</keyword>
<dbReference type="Proteomes" id="UP001434883">
    <property type="component" value="Unassembled WGS sequence"/>
</dbReference>
<sequence>LCSGMIEAGRAYVSANKLFVNGIRDLSHQCKKEEMISECLEKCGESLQEIVNYQTVRQFYTLTLTETPHSCCHRDIRKFKDTKKQFDRVREDMELAQVKNAQAPRNKVHEAEEATQTLMLSRKAFRHLALDYVLQDFSYDDPKLEFNVDAPNGVVMEGYLFKRASNAFKTWNRYGIKEHNTVYVTCGGFQSKTASWSTKRNLRSCMLQAESEKLRQAWIQAVQASIASAYKDIGDNYYIELMCELGNTVINNIYEGACEELGAKKPGPSSSRQEKEAWIKFKYVEKRFLKKLSGSEALVEGERKSRPWMVKKCQRHGSSVRAPNKARRKYHRYEPGSTSPANLTAGLSSDSGLGGSTDGSTDILVFGSVTEEEEESEESSSGEVEIEQEGSSDPEDPRELHPGALLYRSSRLHNLSLMAEALAHGADVHATNEEEEGKTPLIQAVIGVRNSLVCL</sequence>